<keyword evidence="3 5" id="KW-0067">ATP-binding</keyword>
<dbReference type="GO" id="GO:0004140">
    <property type="term" value="F:dephospho-CoA kinase activity"/>
    <property type="evidence" value="ECO:0007669"/>
    <property type="project" value="UniProtKB-EC"/>
</dbReference>
<keyword evidence="5" id="KW-0963">Cytoplasm</keyword>
<dbReference type="PANTHER" id="PTHR10695">
    <property type="entry name" value="DEPHOSPHO-COA KINASE-RELATED"/>
    <property type="match status" value="1"/>
</dbReference>
<reference evidence="8" key="1">
    <citation type="journal article" date="2019" name="Int. J. Syst. Evol. Microbiol.">
        <title>The Global Catalogue of Microorganisms (GCM) 10K type strain sequencing project: providing services to taxonomists for standard genome sequencing and annotation.</title>
        <authorList>
            <consortium name="The Broad Institute Genomics Platform"/>
            <consortium name="The Broad Institute Genome Sequencing Center for Infectious Disease"/>
            <person name="Wu L."/>
            <person name="Ma J."/>
        </authorList>
    </citation>
    <scope>NUCLEOTIDE SEQUENCE [LARGE SCALE GENOMIC DNA]</scope>
    <source>
        <strain evidence="8">KCTC 42585</strain>
    </source>
</reference>
<feature type="binding site" evidence="5">
    <location>
        <begin position="11"/>
        <end position="16"/>
    </location>
    <ligand>
        <name>ATP</name>
        <dbReference type="ChEBI" id="CHEBI:30616"/>
    </ligand>
</feature>
<keyword evidence="8" id="KW-1185">Reference proteome</keyword>
<evidence type="ECO:0000256" key="2">
    <source>
        <dbReference type="ARBA" id="ARBA00022741"/>
    </source>
</evidence>
<evidence type="ECO:0000313" key="8">
    <source>
        <dbReference type="Proteomes" id="UP001597468"/>
    </source>
</evidence>
<comment type="function">
    <text evidence="5">Catalyzes the phosphorylation of the 3'-hydroxyl group of dephosphocoenzyme A to form coenzyme A.</text>
</comment>
<comment type="subcellular location">
    <subcellularLocation>
        <location evidence="5">Cytoplasm</location>
    </subcellularLocation>
</comment>
<keyword evidence="5 7" id="KW-0808">Transferase</keyword>
<dbReference type="InterPro" id="IPR027417">
    <property type="entry name" value="P-loop_NTPase"/>
</dbReference>
<evidence type="ECO:0000256" key="5">
    <source>
        <dbReference type="HAMAP-Rule" id="MF_00376"/>
    </source>
</evidence>
<evidence type="ECO:0000256" key="3">
    <source>
        <dbReference type="ARBA" id="ARBA00022840"/>
    </source>
</evidence>
<dbReference type="CDD" id="cd02022">
    <property type="entry name" value="DPCK"/>
    <property type="match status" value="1"/>
</dbReference>
<comment type="similarity">
    <text evidence="1 5">Belongs to the CoaE family.</text>
</comment>
<keyword evidence="4 5" id="KW-0173">Coenzyme A biosynthesis</keyword>
<dbReference type="PROSITE" id="PS51219">
    <property type="entry name" value="DPCK"/>
    <property type="match status" value="1"/>
</dbReference>
<dbReference type="HAMAP" id="MF_00376">
    <property type="entry name" value="Dephospho_CoA_kinase"/>
    <property type="match status" value="1"/>
</dbReference>
<dbReference type="SUPFAM" id="SSF52540">
    <property type="entry name" value="P-loop containing nucleoside triphosphate hydrolases"/>
    <property type="match status" value="1"/>
</dbReference>
<gene>
    <name evidence="5 7" type="primary">coaE</name>
    <name evidence="7" type="ORF">ACFSTG_14560</name>
</gene>
<proteinExistence type="inferred from homology"/>
<comment type="caution">
    <text evidence="7">The sequence shown here is derived from an EMBL/GenBank/DDBJ whole genome shotgun (WGS) entry which is preliminary data.</text>
</comment>
<comment type="catalytic activity">
    <reaction evidence="5">
        <text>3'-dephospho-CoA + ATP = ADP + CoA + H(+)</text>
        <dbReference type="Rhea" id="RHEA:18245"/>
        <dbReference type="ChEBI" id="CHEBI:15378"/>
        <dbReference type="ChEBI" id="CHEBI:30616"/>
        <dbReference type="ChEBI" id="CHEBI:57287"/>
        <dbReference type="ChEBI" id="CHEBI:57328"/>
        <dbReference type="ChEBI" id="CHEBI:456216"/>
        <dbReference type="EC" id="2.7.1.24"/>
    </reaction>
</comment>
<dbReference type="InterPro" id="IPR001977">
    <property type="entry name" value="Depp_CoAkinase"/>
</dbReference>
<dbReference type="PANTHER" id="PTHR10695:SF46">
    <property type="entry name" value="BIFUNCTIONAL COENZYME A SYNTHASE-RELATED"/>
    <property type="match status" value="1"/>
</dbReference>
<evidence type="ECO:0000256" key="1">
    <source>
        <dbReference type="ARBA" id="ARBA00009018"/>
    </source>
</evidence>
<dbReference type="Gene3D" id="3.40.50.300">
    <property type="entry name" value="P-loop containing nucleotide triphosphate hydrolases"/>
    <property type="match status" value="1"/>
</dbReference>
<dbReference type="EC" id="2.7.1.24" evidence="5 6"/>
<keyword evidence="5 7" id="KW-0418">Kinase</keyword>
<dbReference type="Pfam" id="PF01121">
    <property type="entry name" value="CoaE"/>
    <property type="match status" value="1"/>
</dbReference>
<comment type="pathway">
    <text evidence="5">Cofactor biosynthesis; coenzyme A biosynthesis; CoA from (R)-pantothenate: step 5/5.</text>
</comment>
<protein>
    <recommendedName>
        <fullName evidence="5 6">Dephospho-CoA kinase</fullName>
        <ecNumber evidence="5 6">2.7.1.24</ecNumber>
    </recommendedName>
    <alternativeName>
        <fullName evidence="5">Dephosphocoenzyme A kinase</fullName>
    </alternativeName>
</protein>
<accession>A0ABW5IZJ7</accession>
<keyword evidence="2 5" id="KW-0547">Nucleotide-binding</keyword>
<organism evidence="7 8">
    <name type="scientific">Salinimicrobium flavum</name>
    <dbReference type="NCBI Taxonomy" id="1737065"/>
    <lineage>
        <taxon>Bacteria</taxon>
        <taxon>Pseudomonadati</taxon>
        <taxon>Bacteroidota</taxon>
        <taxon>Flavobacteriia</taxon>
        <taxon>Flavobacteriales</taxon>
        <taxon>Flavobacteriaceae</taxon>
        <taxon>Salinimicrobium</taxon>
    </lineage>
</organism>
<evidence type="ECO:0000256" key="6">
    <source>
        <dbReference type="NCBIfam" id="TIGR00152"/>
    </source>
</evidence>
<dbReference type="RefSeq" id="WP_380754770.1">
    <property type="nucleotide sequence ID" value="NZ_JBHULT010000013.1"/>
</dbReference>
<dbReference type="Proteomes" id="UP001597468">
    <property type="component" value="Unassembled WGS sequence"/>
</dbReference>
<dbReference type="NCBIfam" id="TIGR00152">
    <property type="entry name" value="dephospho-CoA kinase"/>
    <property type="match status" value="1"/>
</dbReference>
<evidence type="ECO:0000256" key="4">
    <source>
        <dbReference type="ARBA" id="ARBA00022993"/>
    </source>
</evidence>
<dbReference type="EMBL" id="JBHULT010000013">
    <property type="protein sequence ID" value="MFD2519127.1"/>
    <property type="molecule type" value="Genomic_DNA"/>
</dbReference>
<name>A0ABW5IZJ7_9FLAO</name>
<sequence length="194" mass="21963">MKVLGLTGGIGSGKTTVANFFRELGVPVYIADDEAKELMNSDPGVKKAITEIFGENSYTSNGLDRKYLADRVFKSKELLEKLNAIVHPAVNRHFEEWKSKQQSAYVVYEAAILFEKGGSEKCDFTLLITAPHEVKIERLLQRDNSSLEEIEARMENQWSDEKKAALANFIIENNDLSRTRQEVRNIHLIMLQSA</sequence>
<evidence type="ECO:0000313" key="7">
    <source>
        <dbReference type="EMBL" id="MFD2519127.1"/>
    </source>
</evidence>